<keyword evidence="6" id="KW-0009">Actin-binding</keyword>
<comment type="similarity">
    <text evidence="3">Belongs to the actin-binding proteins ADF family. Twinfilin subfamily.</text>
</comment>
<feature type="domain" description="ADF-H" evidence="12">
    <location>
        <begin position="4"/>
        <end position="139"/>
    </location>
</feature>
<organism evidence="13">
    <name type="scientific">Culicoides sonorensis</name>
    <name type="common">Biting midge</name>
    <dbReference type="NCBI Taxonomy" id="179676"/>
    <lineage>
        <taxon>Eukaryota</taxon>
        <taxon>Metazoa</taxon>
        <taxon>Ecdysozoa</taxon>
        <taxon>Arthropoda</taxon>
        <taxon>Hexapoda</taxon>
        <taxon>Insecta</taxon>
        <taxon>Pterygota</taxon>
        <taxon>Neoptera</taxon>
        <taxon>Endopterygota</taxon>
        <taxon>Diptera</taxon>
        <taxon>Nematocera</taxon>
        <taxon>Chironomoidea</taxon>
        <taxon>Ceratopogonidae</taxon>
        <taxon>Ceratopogoninae</taxon>
        <taxon>Culicoides</taxon>
        <taxon>Monoculicoides</taxon>
    </lineage>
</organism>
<gene>
    <name evidence="13" type="primary">CSON009055</name>
</gene>
<evidence type="ECO:0000259" key="12">
    <source>
        <dbReference type="PROSITE" id="PS51263"/>
    </source>
</evidence>
<dbReference type="GO" id="GO:0005884">
    <property type="term" value="C:actin filament"/>
    <property type="evidence" value="ECO:0007669"/>
    <property type="project" value="TreeGrafter"/>
</dbReference>
<dbReference type="InterPro" id="IPR029006">
    <property type="entry name" value="ADF-H/Gelsolin-like_dom_sf"/>
</dbReference>
<evidence type="ECO:0000313" key="13">
    <source>
        <dbReference type="EMBL" id="SSX03085.1"/>
    </source>
</evidence>
<dbReference type="GO" id="GO:0030016">
    <property type="term" value="C:myofibril"/>
    <property type="evidence" value="ECO:0007669"/>
    <property type="project" value="TreeGrafter"/>
</dbReference>
<dbReference type="PANTHER" id="PTHR13759">
    <property type="entry name" value="TWINFILIN"/>
    <property type="match status" value="1"/>
</dbReference>
<comment type="subunit">
    <text evidence="8">Interacts with G-actin; ADP-actin form.</text>
</comment>
<evidence type="ECO:0000256" key="5">
    <source>
        <dbReference type="ARBA" id="ARBA00022737"/>
    </source>
</evidence>
<dbReference type="GO" id="GO:0005938">
    <property type="term" value="C:cell cortex"/>
    <property type="evidence" value="ECO:0007669"/>
    <property type="project" value="UniProtKB-SubCell"/>
</dbReference>
<feature type="region of interest" description="Disordered" evidence="11">
    <location>
        <begin position="317"/>
        <end position="343"/>
    </location>
</feature>
<keyword evidence="7" id="KW-0206">Cytoskeleton</keyword>
<dbReference type="GO" id="GO:0010976">
    <property type="term" value="P:positive regulation of neuron projection development"/>
    <property type="evidence" value="ECO:0007669"/>
    <property type="project" value="TreeGrafter"/>
</dbReference>
<dbReference type="AlphaFoldDB" id="A0A336KII4"/>
<evidence type="ECO:0000256" key="1">
    <source>
        <dbReference type="ARBA" id="ARBA00004245"/>
    </source>
</evidence>
<dbReference type="Gene3D" id="3.40.20.10">
    <property type="entry name" value="Severin"/>
    <property type="match status" value="2"/>
</dbReference>
<dbReference type="PROSITE" id="PS51263">
    <property type="entry name" value="ADF_H"/>
    <property type="match status" value="2"/>
</dbReference>
<dbReference type="CDD" id="cd11284">
    <property type="entry name" value="ADF_Twf-C_like"/>
    <property type="match status" value="1"/>
</dbReference>
<comment type="subcellular location">
    <subcellularLocation>
        <location evidence="2">Cytoplasm</location>
        <location evidence="2">Cell cortex</location>
    </subcellularLocation>
    <subcellularLocation>
        <location evidence="1">Cytoplasm</location>
        <location evidence="1">Cytoskeleton</location>
    </subcellularLocation>
</comment>
<dbReference type="FunFam" id="3.40.20.10:FF:000007">
    <property type="entry name" value="Twinfilin-1 isoform 1"/>
    <property type="match status" value="1"/>
</dbReference>
<evidence type="ECO:0000256" key="11">
    <source>
        <dbReference type="SAM" id="MobiDB-lite"/>
    </source>
</evidence>
<evidence type="ECO:0000256" key="10">
    <source>
        <dbReference type="ARBA" id="ARBA00069496"/>
    </source>
</evidence>
<evidence type="ECO:0000256" key="2">
    <source>
        <dbReference type="ARBA" id="ARBA00004544"/>
    </source>
</evidence>
<evidence type="ECO:0000313" key="14">
    <source>
        <dbReference type="EMBL" id="SSX23451.1"/>
    </source>
</evidence>
<dbReference type="FunFam" id="3.40.20.10:FF:000042">
    <property type="entry name" value="Actin depolymerizing protein"/>
    <property type="match status" value="1"/>
</dbReference>
<proteinExistence type="inferred from homology"/>
<dbReference type="GO" id="GO:0051016">
    <property type="term" value="P:barbed-end actin filament capping"/>
    <property type="evidence" value="ECO:0007669"/>
    <property type="project" value="TreeGrafter"/>
</dbReference>
<reference evidence="14" key="2">
    <citation type="submission" date="2018-07" db="EMBL/GenBank/DDBJ databases">
        <authorList>
            <person name="Quirk P.G."/>
            <person name="Krulwich T.A."/>
        </authorList>
    </citation>
    <scope>NUCLEOTIDE SEQUENCE</scope>
</reference>
<dbReference type="EMBL" id="UFQT01000350">
    <property type="protein sequence ID" value="SSX23451.1"/>
    <property type="molecule type" value="Genomic_DNA"/>
</dbReference>
<dbReference type="InterPro" id="IPR002108">
    <property type="entry name" value="ADF-H"/>
</dbReference>
<name>A0A336KII4_CULSO</name>
<dbReference type="GO" id="GO:0003785">
    <property type="term" value="F:actin monomer binding"/>
    <property type="evidence" value="ECO:0007669"/>
    <property type="project" value="TreeGrafter"/>
</dbReference>
<dbReference type="GO" id="GO:0030042">
    <property type="term" value="P:actin filament depolymerization"/>
    <property type="evidence" value="ECO:0007669"/>
    <property type="project" value="TreeGrafter"/>
</dbReference>
<accession>A0A336KII4</accession>
<keyword evidence="4" id="KW-0963">Cytoplasm</keyword>
<feature type="domain" description="ADF-H" evidence="12">
    <location>
        <begin position="175"/>
        <end position="312"/>
    </location>
</feature>
<dbReference type="SUPFAM" id="SSF55753">
    <property type="entry name" value="Actin depolymerizing proteins"/>
    <property type="match status" value="2"/>
</dbReference>
<dbReference type="CDD" id="cd11285">
    <property type="entry name" value="ADF_Twf-N_like"/>
    <property type="match status" value="1"/>
</dbReference>
<dbReference type="InterPro" id="IPR028458">
    <property type="entry name" value="Twinfilin"/>
</dbReference>
<evidence type="ECO:0000256" key="9">
    <source>
        <dbReference type="ARBA" id="ARBA00056419"/>
    </source>
</evidence>
<protein>
    <recommendedName>
        <fullName evidence="10">Twinfilin</fullName>
    </recommendedName>
</protein>
<evidence type="ECO:0000256" key="6">
    <source>
        <dbReference type="ARBA" id="ARBA00023203"/>
    </source>
</evidence>
<dbReference type="VEuPathDB" id="VectorBase:CSON009055"/>
<dbReference type="EMBL" id="UFQS01000350">
    <property type="protein sequence ID" value="SSX03085.1"/>
    <property type="molecule type" value="Genomic_DNA"/>
</dbReference>
<evidence type="ECO:0000256" key="4">
    <source>
        <dbReference type="ARBA" id="ARBA00022490"/>
    </source>
</evidence>
<evidence type="ECO:0000256" key="3">
    <source>
        <dbReference type="ARBA" id="ARBA00009557"/>
    </source>
</evidence>
<dbReference type="GO" id="GO:0051015">
    <property type="term" value="F:actin filament binding"/>
    <property type="evidence" value="ECO:0007669"/>
    <property type="project" value="TreeGrafter"/>
</dbReference>
<evidence type="ECO:0000256" key="8">
    <source>
        <dbReference type="ARBA" id="ARBA00038532"/>
    </source>
</evidence>
<dbReference type="SMART" id="SM00102">
    <property type="entry name" value="ADF"/>
    <property type="match status" value="2"/>
</dbReference>
<dbReference type="GO" id="GO:0010591">
    <property type="term" value="P:regulation of lamellipodium assembly"/>
    <property type="evidence" value="ECO:0007669"/>
    <property type="project" value="TreeGrafter"/>
</dbReference>
<sequence length="343" mass="39222">MSHQTGIKANAELIKFFSKLKDGKVRVAKISIQNEELTLVDHKPVQKTWSMDYDKTIKPLIKPDIPCYILYRLDEKTPLGYAWLLLSWVPDTASIRDKMLYASTKATLKIEFGSAHIKEELHATILEETTFDGYQKHKKAFAAPAPLTSREEELEEMRRYEVKADISVDSKQQTLGGVVFPITEAASKGLRDMARGSYTYLQFRIEISEEKIHLVKAGNLEVNQLAKEVPEDHARYHLFLFKHTHEGDYQEAYVFIYTMPGYTCSVKERMMYSSCKGPFLDTIHHHGITVAKKIEVDSGSELTEEFLQEEVHPKKILHRPAFAKPKGPANRGPKRLTKPTTPE</sequence>
<dbReference type="PANTHER" id="PTHR13759:SF1">
    <property type="entry name" value="TWINFILIN"/>
    <property type="match status" value="1"/>
</dbReference>
<evidence type="ECO:0000256" key="7">
    <source>
        <dbReference type="ARBA" id="ARBA00023212"/>
    </source>
</evidence>
<keyword evidence="5" id="KW-0677">Repeat</keyword>
<reference evidence="13" key="1">
    <citation type="submission" date="2018-04" db="EMBL/GenBank/DDBJ databases">
        <authorList>
            <person name="Go L.Y."/>
            <person name="Mitchell J.A."/>
        </authorList>
    </citation>
    <scope>NUCLEOTIDE SEQUENCE</scope>
    <source>
        <tissue evidence="13">Whole organism</tissue>
    </source>
</reference>
<dbReference type="Pfam" id="PF00241">
    <property type="entry name" value="Cofilin_ADF"/>
    <property type="match status" value="2"/>
</dbReference>
<comment type="function">
    <text evidence="9">Actin-binding protein involved in motile and morphological processes. Inhibits actin polymerization, likely by sequestering G-actin.</text>
</comment>